<accession>A0A2X7GCV8</accession>
<dbReference type="InterPro" id="IPR002559">
    <property type="entry name" value="Transposase_11"/>
</dbReference>
<dbReference type="GO" id="GO:0004803">
    <property type="term" value="F:transposase activity"/>
    <property type="evidence" value="ECO:0007669"/>
    <property type="project" value="InterPro"/>
</dbReference>
<dbReference type="SUPFAM" id="SSF53098">
    <property type="entry name" value="Ribonuclease H-like"/>
    <property type="match status" value="1"/>
</dbReference>
<dbReference type="GO" id="GO:0003677">
    <property type="term" value="F:DNA binding"/>
    <property type="evidence" value="ECO:0007669"/>
    <property type="project" value="InterPro"/>
</dbReference>
<feature type="domain" description="Transposase IS4-like" evidence="1">
    <location>
        <begin position="94"/>
        <end position="191"/>
    </location>
</feature>
<evidence type="ECO:0000259" key="1">
    <source>
        <dbReference type="Pfam" id="PF01609"/>
    </source>
</evidence>
<dbReference type="AlphaFoldDB" id="A0A2X7GCV8"/>
<evidence type="ECO:0000313" key="3">
    <source>
        <dbReference type="Proteomes" id="UP000250671"/>
    </source>
</evidence>
<dbReference type="Pfam" id="PF01609">
    <property type="entry name" value="DDE_Tnp_1"/>
    <property type="match status" value="1"/>
</dbReference>
<dbReference type="Proteomes" id="UP000250671">
    <property type="component" value="Unassembled WGS sequence"/>
</dbReference>
<proteinExistence type="predicted"/>
<name>A0A2X7GCV8_ECOLX</name>
<dbReference type="InterPro" id="IPR047658">
    <property type="entry name" value="IS4-like_transpos"/>
</dbReference>
<dbReference type="NCBIfam" id="NF033591">
    <property type="entry name" value="transpos_IS4_2"/>
    <property type="match status" value="1"/>
</dbReference>
<dbReference type="GO" id="GO:0006313">
    <property type="term" value="P:DNA transposition"/>
    <property type="evidence" value="ECO:0007669"/>
    <property type="project" value="InterPro"/>
</dbReference>
<gene>
    <name evidence="2" type="ORF">SAMEA3752557_05252</name>
</gene>
<dbReference type="InterPro" id="IPR012337">
    <property type="entry name" value="RNaseH-like_sf"/>
</dbReference>
<protein>
    <submittedName>
        <fullName evidence="2">Transposase</fullName>
    </submittedName>
</protein>
<dbReference type="PANTHER" id="PTHR35404:SF8">
    <property type="entry name" value="TRANSPOSASE OF TN10"/>
    <property type="match status" value="1"/>
</dbReference>
<evidence type="ECO:0000313" key="2">
    <source>
        <dbReference type="EMBL" id="SQP89462.1"/>
    </source>
</evidence>
<dbReference type="PANTHER" id="PTHR35404">
    <property type="entry name" value="TRANSPOSASE OF TN10"/>
    <property type="match status" value="1"/>
</dbReference>
<reference evidence="2 3" key="1">
    <citation type="submission" date="2018-06" db="EMBL/GenBank/DDBJ databases">
        <authorList>
            <consortium name="Pathogen Informatics"/>
            <person name="Doyle S."/>
        </authorList>
    </citation>
    <scope>NUCLEOTIDE SEQUENCE [LARGE SCALE GENOMIC DNA]</scope>
    <source>
        <strain evidence="2 3">VREC0535</strain>
    </source>
</reference>
<dbReference type="EMBL" id="UCZA01000051">
    <property type="protein sequence ID" value="SQP89462.1"/>
    <property type="molecule type" value="Genomic_DNA"/>
</dbReference>
<organism evidence="2 3">
    <name type="scientific">Escherichia coli</name>
    <dbReference type="NCBI Taxonomy" id="562"/>
    <lineage>
        <taxon>Bacteria</taxon>
        <taxon>Pseudomonadati</taxon>
        <taxon>Pseudomonadota</taxon>
        <taxon>Gammaproteobacteria</taxon>
        <taxon>Enterobacterales</taxon>
        <taxon>Enterobacteriaceae</taxon>
        <taxon>Escherichia</taxon>
    </lineage>
</organism>
<dbReference type="RefSeq" id="WP_434061798.1">
    <property type="nucleotide sequence ID" value="NZ_UCZB01000024.1"/>
</dbReference>
<sequence>MPARKVCQTFFRNALASTHQYRQNAIIDSAAALVGGTSLSLTSIGRHLPGPARVKDKIKRVDRLLGNTRLHNDIPLIFKNITSMMTNKLSWCVIAVDWSGYPFQEYHVLRASLLCDGRAIPLMSQVFPSKKQNNEAVEIAFLDALYGAISPLTRVVIVTDAGFQSAWFRHIKSLGWDFIGRIRGVVKFRLDSDKDKWLDIKMCRGSSEAKYLGTGGPEKTLAV</sequence>